<accession>A0ABT6X5U6</accession>
<dbReference type="Proteomes" id="UP001431902">
    <property type="component" value="Unassembled WGS sequence"/>
</dbReference>
<keyword evidence="3" id="KW-1185">Reference proteome</keyword>
<comment type="caution">
    <text evidence="2">The sequence shown here is derived from an EMBL/GenBank/DDBJ whole genome shotgun (WGS) entry which is preliminary data.</text>
</comment>
<feature type="chain" id="PRO_5045722718" description="Secreted protein" evidence="1">
    <location>
        <begin position="26"/>
        <end position="91"/>
    </location>
</feature>
<sequence length="91" mass="10044">MEMMIAILALSVATAALGVTLARQAAKSHFSATCEARMEIGPDGQEREAWSFSAWRAKTFIGATVGRVYVAFAEAQFNHAQRKRRENLVQN</sequence>
<reference evidence="2" key="1">
    <citation type="submission" date="2023-05" db="EMBL/GenBank/DDBJ databases">
        <title>Limnohabitans sp. strain HM2-2 Genome sequencing and assembly.</title>
        <authorList>
            <person name="Jung Y."/>
        </authorList>
    </citation>
    <scope>NUCLEOTIDE SEQUENCE</scope>
    <source>
        <strain evidence="2">HM2-2</strain>
    </source>
</reference>
<gene>
    <name evidence="2" type="ORF">QLQ16_06575</name>
</gene>
<evidence type="ECO:0000313" key="3">
    <source>
        <dbReference type="Proteomes" id="UP001431902"/>
    </source>
</evidence>
<organism evidence="2 3">
    <name type="scientific">Limnohabitans lacus</name>
    <dbReference type="NCBI Taxonomy" id="3045173"/>
    <lineage>
        <taxon>Bacteria</taxon>
        <taxon>Pseudomonadati</taxon>
        <taxon>Pseudomonadota</taxon>
        <taxon>Betaproteobacteria</taxon>
        <taxon>Burkholderiales</taxon>
        <taxon>Comamonadaceae</taxon>
        <taxon>Limnohabitans</taxon>
    </lineage>
</organism>
<evidence type="ECO:0000313" key="2">
    <source>
        <dbReference type="EMBL" id="MDI9233496.1"/>
    </source>
</evidence>
<name>A0ABT6X5U6_9BURK</name>
<evidence type="ECO:0000256" key="1">
    <source>
        <dbReference type="SAM" id="SignalP"/>
    </source>
</evidence>
<keyword evidence="1" id="KW-0732">Signal</keyword>
<proteinExistence type="predicted"/>
<protein>
    <recommendedName>
        <fullName evidence="4">Secreted protein</fullName>
    </recommendedName>
</protein>
<dbReference type="EMBL" id="JASGBH010000004">
    <property type="protein sequence ID" value="MDI9233496.1"/>
    <property type="molecule type" value="Genomic_DNA"/>
</dbReference>
<evidence type="ECO:0008006" key="4">
    <source>
        <dbReference type="Google" id="ProtNLM"/>
    </source>
</evidence>
<feature type="signal peptide" evidence="1">
    <location>
        <begin position="1"/>
        <end position="25"/>
    </location>
</feature>